<evidence type="ECO:0000256" key="4">
    <source>
        <dbReference type="ARBA" id="ARBA00023002"/>
    </source>
</evidence>
<dbReference type="PRINTS" id="PR01703">
    <property type="entry name" value="MNSODISMTASE"/>
</dbReference>
<evidence type="ECO:0000256" key="5">
    <source>
        <dbReference type="ARBA" id="ARBA00049204"/>
    </source>
</evidence>
<dbReference type="Pfam" id="PF02777">
    <property type="entry name" value="Sod_Fe_C"/>
    <property type="match status" value="1"/>
</dbReference>
<dbReference type="InterPro" id="IPR050265">
    <property type="entry name" value="Fe/Mn_Superoxide_Dismutase"/>
</dbReference>
<dbReference type="AlphaFoldDB" id="A0A1B6EFI6"/>
<dbReference type="InterPro" id="IPR036314">
    <property type="entry name" value="SOD_C_sf"/>
</dbReference>
<evidence type="ECO:0000259" key="6">
    <source>
        <dbReference type="Pfam" id="PF02777"/>
    </source>
</evidence>
<dbReference type="InterPro" id="IPR019832">
    <property type="entry name" value="Mn/Fe_SOD_C"/>
</dbReference>
<evidence type="ECO:0000256" key="1">
    <source>
        <dbReference type="ARBA" id="ARBA00008714"/>
    </source>
</evidence>
<proteinExistence type="inferred from homology"/>
<protein>
    <recommendedName>
        <fullName evidence="2">superoxide dismutase</fullName>
        <ecNumber evidence="2">1.15.1.1</ecNumber>
    </recommendedName>
</protein>
<dbReference type="SUPFAM" id="SSF54719">
    <property type="entry name" value="Fe,Mn superoxide dismutase (SOD), C-terminal domain"/>
    <property type="match status" value="1"/>
</dbReference>
<organism evidence="7">
    <name type="scientific">Clastoptera arizonana</name>
    <name type="common">Arizona spittle bug</name>
    <dbReference type="NCBI Taxonomy" id="38151"/>
    <lineage>
        <taxon>Eukaryota</taxon>
        <taxon>Metazoa</taxon>
        <taxon>Ecdysozoa</taxon>
        <taxon>Arthropoda</taxon>
        <taxon>Hexapoda</taxon>
        <taxon>Insecta</taxon>
        <taxon>Pterygota</taxon>
        <taxon>Neoptera</taxon>
        <taxon>Paraneoptera</taxon>
        <taxon>Hemiptera</taxon>
        <taxon>Auchenorrhyncha</taxon>
        <taxon>Cercopoidea</taxon>
        <taxon>Clastopteridae</taxon>
        <taxon>Clastoptera</taxon>
    </lineage>
</organism>
<dbReference type="InterPro" id="IPR001189">
    <property type="entry name" value="Mn/Fe_SOD"/>
</dbReference>
<comment type="similarity">
    <text evidence="1">Belongs to the iron/manganese superoxide dismutase family.</text>
</comment>
<dbReference type="Gene3D" id="3.55.40.20">
    <property type="entry name" value="Iron/manganese superoxide dismutase, C-terminal domain"/>
    <property type="match status" value="1"/>
</dbReference>
<dbReference type="GO" id="GO:0005739">
    <property type="term" value="C:mitochondrion"/>
    <property type="evidence" value="ECO:0007669"/>
    <property type="project" value="TreeGrafter"/>
</dbReference>
<keyword evidence="4" id="KW-0560">Oxidoreductase</keyword>
<evidence type="ECO:0000313" key="7">
    <source>
        <dbReference type="EMBL" id="JAS36703.1"/>
    </source>
</evidence>
<dbReference type="EMBL" id="GEDC01000595">
    <property type="protein sequence ID" value="JAS36703.1"/>
    <property type="molecule type" value="Transcribed_RNA"/>
</dbReference>
<comment type="catalytic activity">
    <reaction evidence="5">
        <text>2 superoxide + 2 H(+) = H2O2 + O2</text>
        <dbReference type="Rhea" id="RHEA:20696"/>
        <dbReference type="ChEBI" id="CHEBI:15378"/>
        <dbReference type="ChEBI" id="CHEBI:15379"/>
        <dbReference type="ChEBI" id="CHEBI:16240"/>
        <dbReference type="ChEBI" id="CHEBI:18421"/>
        <dbReference type="EC" id="1.15.1.1"/>
    </reaction>
</comment>
<dbReference type="InterPro" id="IPR036324">
    <property type="entry name" value="Mn/Fe_SOD_N_sf"/>
</dbReference>
<dbReference type="GO" id="GO:0004784">
    <property type="term" value="F:superoxide dismutase activity"/>
    <property type="evidence" value="ECO:0007669"/>
    <property type="project" value="UniProtKB-EC"/>
</dbReference>
<dbReference type="PANTHER" id="PTHR11404">
    <property type="entry name" value="SUPEROXIDE DISMUTASE 2"/>
    <property type="match status" value="1"/>
</dbReference>
<evidence type="ECO:0000256" key="2">
    <source>
        <dbReference type="ARBA" id="ARBA00012682"/>
    </source>
</evidence>
<reference evidence="7" key="1">
    <citation type="submission" date="2015-12" db="EMBL/GenBank/DDBJ databases">
        <title>De novo transcriptome assembly of four potential Pierce s Disease insect vectors from Arizona vineyards.</title>
        <authorList>
            <person name="Tassone E.E."/>
        </authorList>
    </citation>
    <scope>NUCLEOTIDE SEQUENCE</scope>
</reference>
<dbReference type="PANTHER" id="PTHR11404:SF6">
    <property type="entry name" value="SUPEROXIDE DISMUTASE [MN], MITOCHONDRIAL"/>
    <property type="match status" value="1"/>
</dbReference>
<name>A0A1B6EFI6_9HEMI</name>
<dbReference type="Gene3D" id="1.10.287.990">
    <property type="entry name" value="Fe,Mn superoxide dismutase (SOD) domain"/>
    <property type="match status" value="1"/>
</dbReference>
<sequence length="103" mass="11471">VRFNGGGHINHSIFWQNLSPNGGKPSGELCEAITRDFQSVDNLKSTMAAQTNAIQGSGWGWLGSMEVDILIIQFFGKIYHLMEANPVVNYVKLSQEIFKAWTI</sequence>
<keyword evidence="3" id="KW-0479">Metal-binding</keyword>
<feature type="non-terminal residue" evidence="7">
    <location>
        <position position="1"/>
    </location>
</feature>
<dbReference type="SUPFAM" id="SSF46609">
    <property type="entry name" value="Fe,Mn superoxide dismutase (SOD), N-terminal domain"/>
    <property type="match status" value="1"/>
</dbReference>
<dbReference type="GO" id="GO:0030145">
    <property type="term" value="F:manganese ion binding"/>
    <property type="evidence" value="ECO:0007669"/>
    <property type="project" value="TreeGrafter"/>
</dbReference>
<evidence type="ECO:0000256" key="3">
    <source>
        <dbReference type="ARBA" id="ARBA00022723"/>
    </source>
</evidence>
<accession>A0A1B6EFI6</accession>
<gene>
    <name evidence="7" type="ORF">g.6246</name>
</gene>
<dbReference type="EC" id="1.15.1.1" evidence="2"/>
<feature type="domain" description="Manganese/iron superoxide dismutase C-terminal" evidence="6">
    <location>
        <begin position="25"/>
        <end position="73"/>
    </location>
</feature>